<dbReference type="AlphaFoldDB" id="A0A1B6PF03"/>
<evidence type="ECO:0000256" key="1">
    <source>
        <dbReference type="SAM" id="MobiDB-lite"/>
    </source>
</evidence>
<feature type="region of interest" description="Disordered" evidence="1">
    <location>
        <begin position="35"/>
        <end position="66"/>
    </location>
</feature>
<evidence type="ECO:0000313" key="3">
    <source>
        <dbReference type="Proteomes" id="UP000000768"/>
    </source>
</evidence>
<dbReference type="Gramene" id="KXG24263">
    <property type="protein sequence ID" value="KXG24263"/>
    <property type="gene ID" value="SORBI_3007G016300"/>
</dbReference>
<name>A0A1B6PF03_SORBI</name>
<dbReference type="InParanoid" id="A0A1B6PF03"/>
<dbReference type="EMBL" id="CM000766">
    <property type="protein sequence ID" value="KXG24263.1"/>
    <property type="molecule type" value="Genomic_DNA"/>
</dbReference>
<sequence length="66" mass="7725">MSNSSLFKFFLKKKIRMKREKGGVRKKFCLLKRSEDKDEEREGRGTKKILSPETKPTASHVNLRVT</sequence>
<feature type="compositionally biased region" description="Polar residues" evidence="1">
    <location>
        <begin position="54"/>
        <end position="66"/>
    </location>
</feature>
<dbReference type="Proteomes" id="UP000000768">
    <property type="component" value="Chromosome 7"/>
</dbReference>
<keyword evidence="3" id="KW-1185">Reference proteome</keyword>
<protein>
    <submittedName>
        <fullName evidence="2">Uncharacterized protein</fullName>
    </submittedName>
</protein>
<proteinExistence type="predicted"/>
<reference evidence="3" key="2">
    <citation type="journal article" date="2018" name="Plant J.">
        <title>The Sorghum bicolor reference genome: improved assembly, gene annotations, a transcriptome atlas, and signatures of genome organization.</title>
        <authorList>
            <person name="McCormick R.F."/>
            <person name="Truong S.K."/>
            <person name="Sreedasyam A."/>
            <person name="Jenkins J."/>
            <person name="Shu S."/>
            <person name="Sims D."/>
            <person name="Kennedy M."/>
            <person name="Amirebrahimi M."/>
            <person name="Weers B.D."/>
            <person name="McKinley B."/>
            <person name="Mattison A."/>
            <person name="Morishige D.T."/>
            <person name="Grimwood J."/>
            <person name="Schmutz J."/>
            <person name="Mullet J.E."/>
        </authorList>
    </citation>
    <scope>NUCLEOTIDE SEQUENCE [LARGE SCALE GENOMIC DNA]</scope>
    <source>
        <strain evidence="3">cv. BTx623</strain>
    </source>
</reference>
<evidence type="ECO:0000313" key="2">
    <source>
        <dbReference type="EMBL" id="KXG24263.1"/>
    </source>
</evidence>
<gene>
    <name evidence="2" type="ORF">SORBI_3007G016300</name>
</gene>
<reference evidence="2 3" key="1">
    <citation type="journal article" date="2009" name="Nature">
        <title>The Sorghum bicolor genome and the diversification of grasses.</title>
        <authorList>
            <person name="Paterson A.H."/>
            <person name="Bowers J.E."/>
            <person name="Bruggmann R."/>
            <person name="Dubchak I."/>
            <person name="Grimwood J."/>
            <person name="Gundlach H."/>
            <person name="Haberer G."/>
            <person name="Hellsten U."/>
            <person name="Mitros T."/>
            <person name="Poliakov A."/>
            <person name="Schmutz J."/>
            <person name="Spannagl M."/>
            <person name="Tang H."/>
            <person name="Wang X."/>
            <person name="Wicker T."/>
            <person name="Bharti A.K."/>
            <person name="Chapman J."/>
            <person name="Feltus F.A."/>
            <person name="Gowik U."/>
            <person name="Grigoriev I.V."/>
            <person name="Lyons E."/>
            <person name="Maher C.A."/>
            <person name="Martis M."/>
            <person name="Narechania A."/>
            <person name="Otillar R.P."/>
            <person name="Penning B.W."/>
            <person name="Salamov A.A."/>
            <person name="Wang Y."/>
            <person name="Zhang L."/>
            <person name="Carpita N.C."/>
            <person name="Freeling M."/>
            <person name="Gingle A.R."/>
            <person name="Hash C.T."/>
            <person name="Keller B."/>
            <person name="Klein P."/>
            <person name="Kresovich S."/>
            <person name="McCann M.C."/>
            <person name="Ming R."/>
            <person name="Peterson D.G."/>
            <person name="Mehboob-ur-Rahman"/>
            <person name="Ware D."/>
            <person name="Westhoff P."/>
            <person name="Mayer K.F."/>
            <person name="Messing J."/>
            <person name="Rokhsar D.S."/>
        </authorList>
    </citation>
    <scope>NUCLEOTIDE SEQUENCE [LARGE SCALE GENOMIC DNA]</scope>
    <source>
        <strain evidence="3">cv. BTx623</strain>
    </source>
</reference>
<organism evidence="2 3">
    <name type="scientific">Sorghum bicolor</name>
    <name type="common">Sorghum</name>
    <name type="synonym">Sorghum vulgare</name>
    <dbReference type="NCBI Taxonomy" id="4558"/>
    <lineage>
        <taxon>Eukaryota</taxon>
        <taxon>Viridiplantae</taxon>
        <taxon>Streptophyta</taxon>
        <taxon>Embryophyta</taxon>
        <taxon>Tracheophyta</taxon>
        <taxon>Spermatophyta</taxon>
        <taxon>Magnoliopsida</taxon>
        <taxon>Liliopsida</taxon>
        <taxon>Poales</taxon>
        <taxon>Poaceae</taxon>
        <taxon>PACMAD clade</taxon>
        <taxon>Panicoideae</taxon>
        <taxon>Andropogonodae</taxon>
        <taxon>Andropogoneae</taxon>
        <taxon>Sorghinae</taxon>
        <taxon>Sorghum</taxon>
    </lineage>
</organism>
<feature type="compositionally biased region" description="Basic and acidic residues" evidence="1">
    <location>
        <begin position="35"/>
        <end position="45"/>
    </location>
</feature>
<accession>A0A1B6PF03</accession>